<proteinExistence type="predicted"/>
<gene>
    <name evidence="1" type="ORF">IWQ57_003700</name>
</gene>
<comment type="caution">
    <text evidence="1">The sequence shown here is derived from an EMBL/GenBank/DDBJ whole genome shotgun (WGS) entry which is preliminary data.</text>
</comment>
<accession>A0ACC1JVP0</accession>
<evidence type="ECO:0000313" key="1">
    <source>
        <dbReference type="EMBL" id="KAJ2768055.1"/>
    </source>
</evidence>
<name>A0ACC1JVP0_9FUNG</name>
<dbReference type="EMBL" id="JANBUJ010001270">
    <property type="protein sequence ID" value="KAJ2768055.1"/>
    <property type="molecule type" value="Genomic_DNA"/>
</dbReference>
<sequence>MRNLVIRTEQAAALPDGFRLLGAEAGAAGRSPSASFCIDTTEGRVYAVAADSSNSAHLLALESGALADAIPLPFAAMGSTVTSVQFMVERDVVVLALASGDIYTVT</sequence>
<evidence type="ECO:0000313" key="2">
    <source>
        <dbReference type="Proteomes" id="UP001140234"/>
    </source>
</evidence>
<organism evidence="1 2">
    <name type="scientific">Coemansia nantahalensis</name>
    <dbReference type="NCBI Taxonomy" id="2789366"/>
    <lineage>
        <taxon>Eukaryota</taxon>
        <taxon>Fungi</taxon>
        <taxon>Fungi incertae sedis</taxon>
        <taxon>Zoopagomycota</taxon>
        <taxon>Kickxellomycotina</taxon>
        <taxon>Kickxellomycetes</taxon>
        <taxon>Kickxellales</taxon>
        <taxon>Kickxellaceae</taxon>
        <taxon>Coemansia</taxon>
    </lineage>
</organism>
<reference evidence="1" key="1">
    <citation type="submission" date="2022-07" db="EMBL/GenBank/DDBJ databases">
        <title>Phylogenomic reconstructions and comparative analyses of Kickxellomycotina fungi.</title>
        <authorList>
            <person name="Reynolds N.K."/>
            <person name="Stajich J.E."/>
            <person name="Barry K."/>
            <person name="Grigoriev I.V."/>
            <person name="Crous P."/>
            <person name="Smith M.E."/>
        </authorList>
    </citation>
    <scope>NUCLEOTIDE SEQUENCE</scope>
    <source>
        <strain evidence="1">CBS 109366</strain>
    </source>
</reference>
<protein>
    <submittedName>
        <fullName evidence="1">Uncharacterized protein</fullName>
    </submittedName>
</protein>
<feature type="non-terminal residue" evidence="1">
    <location>
        <position position="106"/>
    </location>
</feature>
<keyword evidence="2" id="KW-1185">Reference proteome</keyword>
<dbReference type="Proteomes" id="UP001140234">
    <property type="component" value="Unassembled WGS sequence"/>
</dbReference>